<protein>
    <submittedName>
        <fullName evidence="4">Biotin--protein ligase</fullName>
    </submittedName>
</protein>
<dbReference type="Pfam" id="PF09825">
    <property type="entry name" value="BPL_N"/>
    <property type="match status" value="1"/>
</dbReference>
<dbReference type="PANTHER" id="PTHR12835:SF5">
    <property type="entry name" value="BIOTIN--PROTEIN LIGASE"/>
    <property type="match status" value="1"/>
</dbReference>
<evidence type="ECO:0000259" key="3">
    <source>
        <dbReference type="PROSITE" id="PS51733"/>
    </source>
</evidence>
<dbReference type="GO" id="GO:0004077">
    <property type="term" value="F:biotin--[biotin carboxyl-carrier protein] ligase activity"/>
    <property type="evidence" value="ECO:0007669"/>
    <property type="project" value="InterPro"/>
</dbReference>
<dbReference type="Pfam" id="PF03099">
    <property type="entry name" value="BPL_LplA_LipB"/>
    <property type="match status" value="1"/>
</dbReference>
<gene>
    <name evidence="4" type="ORF">RSOLAG22IIIB_04820</name>
</gene>
<dbReference type="SUPFAM" id="SSF52317">
    <property type="entry name" value="Class I glutamine amidotransferase-like"/>
    <property type="match status" value="1"/>
</dbReference>
<evidence type="ECO:0000313" key="4">
    <source>
        <dbReference type="EMBL" id="CUA71874.1"/>
    </source>
</evidence>
<evidence type="ECO:0000256" key="2">
    <source>
        <dbReference type="ARBA" id="ARBA00022598"/>
    </source>
</evidence>
<proteinExistence type="inferred from homology"/>
<dbReference type="PROSITE" id="PS51733">
    <property type="entry name" value="BPL_LPL_CATALYTIC"/>
    <property type="match status" value="1"/>
</dbReference>
<comment type="similarity">
    <text evidence="1">Belongs to the biotin--protein ligase family.</text>
</comment>
<dbReference type="GO" id="GO:0005737">
    <property type="term" value="C:cytoplasm"/>
    <property type="evidence" value="ECO:0007669"/>
    <property type="project" value="TreeGrafter"/>
</dbReference>
<dbReference type="SUPFAM" id="SSF55681">
    <property type="entry name" value="Class II aaRS and biotin synthetases"/>
    <property type="match status" value="1"/>
</dbReference>
<dbReference type="NCBIfam" id="TIGR00121">
    <property type="entry name" value="birA_ligase"/>
    <property type="match status" value="1"/>
</dbReference>
<dbReference type="InterPro" id="IPR004143">
    <property type="entry name" value="BPL_LPL_catalytic"/>
</dbReference>
<dbReference type="InterPro" id="IPR029062">
    <property type="entry name" value="Class_I_gatase-like"/>
</dbReference>
<dbReference type="InterPro" id="IPR004408">
    <property type="entry name" value="Biotin_CoA_COase_ligase"/>
</dbReference>
<reference evidence="4 5" key="1">
    <citation type="submission" date="2015-07" db="EMBL/GenBank/DDBJ databases">
        <authorList>
            <person name="Noorani M."/>
        </authorList>
    </citation>
    <scope>NUCLEOTIDE SEQUENCE [LARGE SCALE GENOMIC DNA]</scope>
    <source>
        <strain evidence="4">BBA 69670</strain>
    </source>
</reference>
<dbReference type="CDD" id="cd03144">
    <property type="entry name" value="GATase1_ScBLP_like"/>
    <property type="match status" value="1"/>
</dbReference>
<evidence type="ECO:0000313" key="5">
    <source>
        <dbReference type="Proteomes" id="UP000044841"/>
    </source>
</evidence>
<dbReference type="InterPro" id="IPR019197">
    <property type="entry name" value="Biotin-prot_ligase_N"/>
</dbReference>
<evidence type="ECO:0000256" key="1">
    <source>
        <dbReference type="ARBA" id="ARBA00009934"/>
    </source>
</evidence>
<dbReference type="Gene3D" id="3.30.930.10">
    <property type="entry name" value="Bira Bifunctional Protein, Domain 2"/>
    <property type="match status" value="1"/>
</dbReference>
<feature type="domain" description="BPL/LPL catalytic" evidence="3">
    <location>
        <begin position="379"/>
        <end position="580"/>
    </location>
</feature>
<keyword evidence="2 4" id="KW-0436">Ligase</keyword>
<name>A0A0K6G0J7_9AGAM</name>
<accession>A0A0K6G0J7</accession>
<dbReference type="InterPro" id="IPR045864">
    <property type="entry name" value="aa-tRNA-synth_II/BPL/LPL"/>
</dbReference>
<sequence>MPLDVLVYQGPGVSETSLYHTLATLNTLLKPNYTVRAVDAKLLESEPWGPSCALLVIPGGRDLPYVEHLAKATPKIKEFVEQGGAYLGICAGAYFGSARVEWEVGTPLQVVGDRALKFYPGTSRGCVYPGFQYESEAGARLLDITAIIHGDDSEQTFEGIYYNGGGEFEGADTPQMRALGVLVTARYPNGKIAAVTCAVGRGTAALWGLHPEYAIPKEPYRSVLEHSAQKDSSNIAARESRRLELMSGVLAGLGLTVPGGAASTKLSDTPLPQLLCASPNRSGVVGSIVSAFNQYFKPESDGVKEFEDSQDRFRFFDSQSDRLAAARKEVENRTEDEKEEAAKKSPARDIIVYEDALPTTTDAPLFDISLYFKVLQDARGNAAFIQQASWGVGEVLLYGEVVTSTQTLFDKNINLLTTMPYPVLSLATIQTAGRGRGSNMWLSPLGCLQFSLLIRPSRDIPYNRTVFIQYLFGLAVTEACRKVMPGPEGERVRLKWPNDIYVLEADGKTKKKIGGILITTNFMDNTLHAIIGCGVNVLNQPPIMSLKQLYRDGTSNPALTMENVAANIMATFEEMWRTFTEAKGSFEPFIDLYLDRWLHSDEQVTLMTTNPPTKVRICGISPDTGFLRTIPEQGGDTKPIDLQPDGNSFDMMAGLIKTKS</sequence>
<organism evidence="4 5">
    <name type="scientific">Rhizoctonia solani</name>
    <dbReference type="NCBI Taxonomy" id="456999"/>
    <lineage>
        <taxon>Eukaryota</taxon>
        <taxon>Fungi</taxon>
        <taxon>Dikarya</taxon>
        <taxon>Basidiomycota</taxon>
        <taxon>Agaricomycotina</taxon>
        <taxon>Agaricomycetes</taxon>
        <taxon>Cantharellales</taxon>
        <taxon>Ceratobasidiaceae</taxon>
        <taxon>Rhizoctonia</taxon>
    </lineage>
</organism>
<dbReference type="CDD" id="cd16442">
    <property type="entry name" value="BPL"/>
    <property type="match status" value="1"/>
</dbReference>
<dbReference type="Proteomes" id="UP000044841">
    <property type="component" value="Unassembled WGS sequence"/>
</dbReference>
<keyword evidence="5" id="KW-1185">Reference proteome</keyword>
<dbReference type="PANTHER" id="PTHR12835">
    <property type="entry name" value="BIOTIN PROTEIN LIGASE"/>
    <property type="match status" value="1"/>
</dbReference>
<dbReference type="EMBL" id="CYGV01001267">
    <property type="protein sequence ID" value="CUA71874.1"/>
    <property type="molecule type" value="Genomic_DNA"/>
</dbReference>
<dbReference type="Gene3D" id="3.40.50.880">
    <property type="match status" value="1"/>
</dbReference>
<dbReference type="AlphaFoldDB" id="A0A0K6G0J7"/>